<evidence type="ECO:0000256" key="4">
    <source>
        <dbReference type="PROSITE-ProRule" id="PRU00433"/>
    </source>
</evidence>
<dbReference type="InterPro" id="IPR036909">
    <property type="entry name" value="Cyt_c-like_dom_sf"/>
</dbReference>
<comment type="caution">
    <text evidence="7">The sequence shown here is derived from an EMBL/GenBank/DDBJ whole genome shotgun (WGS) entry which is preliminary data.</text>
</comment>
<feature type="domain" description="Cytochrome c" evidence="6">
    <location>
        <begin position="17"/>
        <end position="94"/>
    </location>
</feature>
<dbReference type="Proteomes" id="UP001524499">
    <property type="component" value="Unassembled WGS sequence"/>
</dbReference>
<proteinExistence type="predicted"/>
<evidence type="ECO:0000256" key="2">
    <source>
        <dbReference type="ARBA" id="ARBA00022723"/>
    </source>
</evidence>
<dbReference type="RefSeq" id="WP_256600579.1">
    <property type="nucleotide sequence ID" value="NZ_JANIBJ010000003.1"/>
</dbReference>
<organism evidence="7 8">
    <name type="scientific">Methylomonas subterranea</name>
    <dbReference type="NCBI Taxonomy" id="2952225"/>
    <lineage>
        <taxon>Bacteria</taxon>
        <taxon>Pseudomonadati</taxon>
        <taxon>Pseudomonadota</taxon>
        <taxon>Gammaproteobacteria</taxon>
        <taxon>Methylococcales</taxon>
        <taxon>Methylococcaceae</taxon>
        <taxon>Methylomonas</taxon>
    </lineage>
</organism>
<keyword evidence="2 4" id="KW-0479">Metal-binding</keyword>
<evidence type="ECO:0000259" key="6">
    <source>
        <dbReference type="PROSITE" id="PS51007"/>
    </source>
</evidence>
<dbReference type="InterPro" id="IPR009056">
    <property type="entry name" value="Cyt_c-like_dom"/>
</dbReference>
<dbReference type="Pfam" id="PF00034">
    <property type="entry name" value="Cytochrom_C"/>
    <property type="match status" value="1"/>
</dbReference>
<evidence type="ECO:0000313" key="8">
    <source>
        <dbReference type="Proteomes" id="UP001524499"/>
    </source>
</evidence>
<keyword evidence="5" id="KW-0732">Signal</keyword>
<feature type="signal peptide" evidence="5">
    <location>
        <begin position="1"/>
        <end position="19"/>
    </location>
</feature>
<keyword evidence="1 4" id="KW-0349">Heme</keyword>
<evidence type="ECO:0000313" key="7">
    <source>
        <dbReference type="EMBL" id="MCQ8102940.1"/>
    </source>
</evidence>
<name>A0ABT1TBV1_9GAMM</name>
<reference evidence="7 8" key="1">
    <citation type="submission" date="2022-07" db="EMBL/GenBank/DDBJ databases">
        <title>Methylomonas rivi sp. nov., Methylomonas rosea sp. nov., Methylomonas aureus sp. nov. and Methylomonas subterranea sp. nov., four novel methanotrophs isolated from a freshwater creek and the deep terrestrial subsurface.</title>
        <authorList>
            <person name="Abin C."/>
            <person name="Sankaranarayanan K."/>
            <person name="Garner C."/>
            <person name="Sindelar R."/>
            <person name="Kotary K."/>
            <person name="Garner R."/>
            <person name="Barclay S."/>
            <person name="Lawson P."/>
            <person name="Krumholz L."/>
        </authorList>
    </citation>
    <scope>NUCLEOTIDE SEQUENCE [LARGE SCALE GENOMIC DNA]</scope>
    <source>
        <strain evidence="7 8">SURF-2</strain>
    </source>
</reference>
<dbReference type="EMBL" id="JANIBJ010000003">
    <property type="protein sequence ID" value="MCQ8102940.1"/>
    <property type="molecule type" value="Genomic_DNA"/>
</dbReference>
<keyword evidence="3 4" id="KW-0408">Iron</keyword>
<feature type="chain" id="PRO_5045052299" description="Cytochrome c domain-containing protein" evidence="5">
    <location>
        <begin position="20"/>
        <end position="94"/>
    </location>
</feature>
<evidence type="ECO:0000256" key="1">
    <source>
        <dbReference type="ARBA" id="ARBA00022617"/>
    </source>
</evidence>
<protein>
    <recommendedName>
        <fullName evidence="6">Cytochrome c domain-containing protein</fullName>
    </recommendedName>
</protein>
<dbReference type="SUPFAM" id="SSF46626">
    <property type="entry name" value="Cytochrome c"/>
    <property type="match status" value="1"/>
</dbReference>
<gene>
    <name evidence="7" type="ORF">NP590_02380</name>
</gene>
<evidence type="ECO:0000256" key="5">
    <source>
        <dbReference type="SAM" id="SignalP"/>
    </source>
</evidence>
<dbReference type="PROSITE" id="PS51007">
    <property type="entry name" value="CYTC"/>
    <property type="match status" value="1"/>
</dbReference>
<dbReference type="Gene3D" id="1.10.760.10">
    <property type="entry name" value="Cytochrome c-like domain"/>
    <property type="match status" value="1"/>
</dbReference>
<accession>A0ABT1TBV1</accession>
<sequence>MPRLLLALLCLGCGFRADAEVDPALLALNCLSCHREASAPAADVPALAGLSASQIRQDLLDFKYLRKPATLMSRIAKGFSDEELRAVADYLAQR</sequence>
<keyword evidence="8" id="KW-1185">Reference proteome</keyword>
<evidence type="ECO:0000256" key="3">
    <source>
        <dbReference type="ARBA" id="ARBA00023004"/>
    </source>
</evidence>